<dbReference type="AlphaFoldDB" id="A0A0P4R4S8"/>
<organism evidence="1 2">
    <name type="scientific">Streptomyces lydicamycinicus</name>
    <dbReference type="NCBI Taxonomy" id="1546107"/>
    <lineage>
        <taxon>Bacteria</taxon>
        <taxon>Bacillati</taxon>
        <taxon>Actinomycetota</taxon>
        <taxon>Actinomycetes</taxon>
        <taxon>Kitasatosporales</taxon>
        <taxon>Streptomycetaceae</taxon>
        <taxon>Streptomyces</taxon>
    </lineage>
</organism>
<reference evidence="2" key="1">
    <citation type="submission" date="2014-09" db="EMBL/GenBank/DDBJ databases">
        <title>Whole genome shotgun sequence of Streptomyces sp. NBRC 110027.</title>
        <authorList>
            <person name="Komaki H."/>
            <person name="Ichikawa N."/>
            <person name="Katano-Makiyama Y."/>
            <person name="Hosoyama A."/>
            <person name="Hashimoto M."/>
            <person name="Uohara A."/>
            <person name="Kitahashi Y."/>
            <person name="Ohji S."/>
            <person name="Kimura A."/>
            <person name="Yamazoe A."/>
            <person name="Igarashi Y."/>
            <person name="Fujita N."/>
        </authorList>
    </citation>
    <scope>NUCLEOTIDE SEQUENCE [LARGE SCALE GENOMIC DNA]</scope>
    <source>
        <strain evidence="2">NBRC 110027</strain>
    </source>
</reference>
<evidence type="ECO:0000313" key="2">
    <source>
        <dbReference type="Proteomes" id="UP000048965"/>
    </source>
</evidence>
<dbReference type="Proteomes" id="UP000048965">
    <property type="component" value="Unassembled WGS sequence"/>
</dbReference>
<accession>A0A0P4R4S8</accession>
<dbReference type="RefSeq" id="WP_042153115.1">
    <property type="nucleotide sequence ID" value="NZ_BBNO01000003.1"/>
</dbReference>
<name>A0A0P4R4S8_9ACTN</name>
<protein>
    <recommendedName>
        <fullName evidence="3">Radical SAM core domain-containing protein</fullName>
    </recommendedName>
</protein>
<sequence>MSVDNAPISYDFHGDAPFTTPFHEIKPEEIHIYLDLDTKVGKNTCGQKCTHCWFVNYEKVYDKSFAMEEGPRILSGLQSHGYHVYPRYVDSFAYDGEFMRIYGPANNREFRQESDHKPTETMEKGDAWTSGRPLLADNYLELLDLARVNGYGTISITYHGVIDENLAVIDDGSYPIKGVFSGANTEEVLRRIDHYNDHHRSTLPADADRSDAFRVNIGVTIGKHNHGRQSLERYAHYFNKLGVDTVRFNNFSDHGGRHPELQLSYEEIEQAYRDFKWLHENVELGFQLGVSEDFGTFGIKAMGFPGHVGWCRAGRQLFAAIPTEESVLSESADGRREKIGDIVGCVNTFEPHLGILVRTVADGGEDVRYDLEFDHAAIEAFTNKRLSGAYKDGCFARELAQEQQLVSRVPARRRLPLVETTG</sequence>
<dbReference type="SUPFAM" id="SSF102114">
    <property type="entry name" value="Radical SAM enzymes"/>
    <property type="match status" value="1"/>
</dbReference>
<proteinExistence type="predicted"/>
<dbReference type="EMBL" id="BBNO01000003">
    <property type="protein sequence ID" value="GAO08070.1"/>
    <property type="molecule type" value="Genomic_DNA"/>
</dbReference>
<comment type="caution">
    <text evidence="1">The sequence shown here is derived from an EMBL/GenBank/DDBJ whole genome shotgun (WGS) entry which is preliminary data.</text>
</comment>
<dbReference type="InterPro" id="IPR058240">
    <property type="entry name" value="rSAM_sf"/>
</dbReference>
<evidence type="ECO:0008006" key="3">
    <source>
        <dbReference type="Google" id="ProtNLM"/>
    </source>
</evidence>
<reference evidence="1 2" key="2">
    <citation type="journal article" date="2015" name="Stand. Genomic Sci.">
        <title>Draft genome sequence of marine-derived Streptomyces sp. TP-A0598, a producer of anti-MRSA antibiotic lydicamycins.</title>
        <authorList>
            <person name="Komaki H."/>
            <person name="Ichikawa N."/>
            <person name="Hosoyama A."/>
            <person name="Fujita N."/>
            <person name="Igarashi Y."/>
        </authorList>
    </citation>
    <scope>NUCLEOTIDE SEQUENCE [LARGE SCALE GENOMIC DNA]</scope>
    <source>
        <strain evidence="1 2">NBRC 110027</strain>
    </source>
</reference>
<gene>
    <name evidence="1" type="ORF">TPA0598_03_05310</name>
</gene>
<evidence type="ECO:0000313" key="1">
    <source>
        <dbReference type="EMBL" id="GAO08070.1"/>
    </source>
</evidence>
<dbReference type="OrthoDB" id="8780278at2"/>
<keyword evidence="2" id="KW-1185">Reference proteome</keyword>